<reference evidence="1 2" key="1">
    <citation type="journal article" date="2023" name="Nucleic Acids Res.">
        <title>The hologenome of Daphnia magna reveals possible DNA methylation and microbiome-mediated evolution of the host genome.</title>
        <authorList>
            <person name="Chaturvedi A."/>
            <person name="Li X."/>
            <person name="Dhandapani V."/>
            <person name="Marshall H."/>
            <person name="Kissane S."/>
            <person name="Cuenca-Cambronero M."/>
            <person name="Asole G."/>
            <person name="Calvet F."/>
            <person name="Ruiz-Romero M."/>
            <person name="Marangio P."/>
            <person name="Guigo R."/>
            <person name="Rago D."/>
            <person name="Mirbahai L."/>
            <person name="Eastwood N."/>
            <person name="Colbourne J.K."/>
            <person name="Zhou J."/>
            <person name="Mallon E."/>
            <person name="Orsini L."/>
        </authorList>
    </citation>
    <scope>NUCLEOTIDE SEQUENCE [LARGE SCALE GENOMIC DNA]</scope>
    <source>
        <strain evidence="1">LRV0_1</strain>
    </source>
</reference>
<accession>A0ABR0AJL0</accession>
<protein>
    <submittedName>
        <fullName evidence="1">Uncharacterized protein</fullName>
    </submittedName>
</protein>
<organism evidence="1 2">
    <name type="scientific">Daphnia magna</name>
    <dbReference type="NCBI Taxonomy" id="35525"/>
    <lineage>
        <taxon>Eukaryota</taxon>
        <taxon>Metazoa</taxon>
        <taxon>Ecdysozoa</taxon>
        <taxon>Arthropoda</taxon>
        <taxon>Crustacea</taxon>
        <taxon>Branchiopoda</taxon>
        <taxon>Diplostraca</taxon>
        <taxon>Cladocera</taxon>
        <taxon>Anomopoda</taxon>
        <taxon>Daphniidae</taxon>
        <taxon>Daphnia</taxon>
    </lineage>
</organism>
<evidence type="ECO:0000313" key="2">
    <source>
        <dbReference type="Proteomes" id="UP001234178"/>
    </source>
</evidence>
<keyword evidence="2" id="KW-1185">Reference proteome</keyword>
<dbReference type="EMBL" id="JAOYFB010000038">
    <property type="protein sequence ID" value="KAK4025304.1"/>
    <property type="molecule type" value="Genomic_DNA"/>
</dbReference>
<dbReference type="Proteomes" id="UP001234178">
    <property type="component" value="Unassembled WGS sequence"/>
</dbReference>
<evidence type="ECO:0000313" key="1">
    <source>
        <dbReference type="EMBL" id="KAK4025304.1"/>
    </source>
</evidence>
<name>A0ABR0AJL0_9CRUS</name>
<proteinExistence type="predicted"/>
<sequence length="84" mass="9387">MVVGGSMSVTIPGKALVAAAQAHVLETRRSHEQLRRLRMAVKMDVSSIEIYLQTTVCLKLKTPNVPLLRKSRNKTPKAELRFCI</sequence>
<gene>
    <name evidence="1" type="ORF">OUZ56_014379</name>
</gene>
<comment type="caution">
    <text evidence="1">The sequence shown here is derived from an EMBL/GenBank/DDBJ whole genome shotgun (WGS) entry which is preliminary data.</text>
</comment>